<keyword evidence="4" id="KW-1185">Reference proteome</keyword>
<evidence type="ECO:0000313" key="4">
    <source>
        <dbReference type="Proteomes" id="UP001055115"/>
    </source>
</evidence>
<dbReference type="EMBL" id="BQXU01000014">
    <property type="protein sequence ID" value="GKT45967.1"/>
    <property type="molecule type" value="Genomic_DNA"/>
</dbReference>
<evidence type="ECO:0000256" key="1">
    <source>
        <dbReference type="ARBA" id="ARBA00022737"/>
    </source>
</evidence>
<dbReference type="Proteomes" id="UP001055115">
    <property type="component" value="Unassembled WGS sequence"/>
</dbReference>
<dbReference type="PANTHER" id="PTHR10039">
    <property type="entry name" value="AMELOGENIN"/>
    <property type="match status" value="1"/>
</dbReference>
<dbReference type="AlphaFoldDB" id="A0AA37NY85"/>
<dbReference type="GeneID" id="73326950"/>
<evidence type="ECO:0000259" key="2">
    <source>
        <dbReference type="Pfam" id="PF24883"/>
    </source>
</evidence>
<dbReference type="Pfam" id="PF24883">
    <property type="entry name" value="NPHP3_N"/>
    <property type="match status" value="1"/>
</dbReference>
<reference evidence="3 4" key="1">
    <citation type="submission" date="2022-03" db="EMBL/GenBank/DDBJ databases">
        <title>Genome data of Colletotrichum spp.</title>
        <authorList>
            <person name="Utami Y.D."/>
            <person name="Hiruma K."/>
        </authorList>
    </citation>
    <scope>NUCLEOTIDE SEQUENCE [LARGE SCALE GENOMIC DNA]</scope>
    <source>
        <strain evidence="3 4">MAFF 239500</strain>
    </source>
</reference>
<dbReference type="PANTHER" id="PTHR10039:SF14">
    <property type="entry name" value="NACHT DOMAIN-CONTAINING PROTEIN"/>
    <property type="match status" value="1"/>
</dbReference>
<keyword evidence="1" id="KW-0677">Repeat</keyword>
<sequence length="137" mass="15393">MSDRHAAKANHLGTATIDGHGRLQVGDTIIHNYNGSQRNCLADLLLVDSRDEKTRIEDTKGGLIKESYQWILDHDEFRQWRDDRKSRLLWIKGDAGKGKTMLLCGIIDELSKSQAQPLSFFLCQGTARNLDNATAVL</sequence>
<gene>
    <name evidence="3" type="ORF">ColSpa_06148</name>
</gene>
<dbReference type="InterPro" id="IPR056884">
    <property type="entry name" value="NPHP3-like_N"/>
</dbReference>
<feature type="domain" description="Nephrocystin 3-like N-terminal" evidence="2">
    <location>
        <begin position="67"/>
        <end position="134"/>
    </location>
</feature>
<name>A0AA37NY85_9PEZI</name>
<organism evidence="3 4">
    <name type="scientific">Colletotrichum spaethianum</name>
    <dbReference type="NCBI Taxonomy" id="700344"/>
    <lineage>
        <taxon>Eukaryota</taxon>
        <taxon>Fungi</taxon>
        <taxon>Dikarya</taxon>
        <taxon>Ascomycota</taxon>
        <taxon>Pezizomycotina</taxon>
        <taxon>Sordariomycetes</taxon>
        <taxon>Hypocreomycetidae</taxon>
        <taxon>Glomerellales</taxon>
        <taxon>Glomerellaceae</taxon>
        <taxon>Colletotrichum</taxon>
        <taxon>Colletotrichum spaethianum species complex</taxon>
    </lineage>
</organism>
<accession>A0AA37NY85</accession>
<dbReference type="RefSeq" id="XP_049128317.1">
    <property type="nucleotide sequence ID" value="XM_049272360.1"/>
</dbReference>
<evidence type="ECO:0000313" key="3">
    <source>
        <dbReference type="EMBL" id="GKT45967.1"/>
    </source>
</evidence>
<comment type="caution">
    <text evidence="3">The sequence shown here is derived from an EMBL/GenBank/DDBJ whole genome shotgun (WGS) entry which is preliminary data.</text>
</comment>
<proteinExistence type="predicted"/>
<protein>
    <submittedName>
        <fullName evidence="3">Vegetative incompatibility protein HET-E-1</fullName>
    </submittedName>
</protein>